<dbReference type="RefSeq" id="WP_087110945.1">
    <property type="nucleotide sequence ID" value="NZ_CBCSCN010000006.1"/>
</dbReference>
<organism evidence="2 3">
    <name type="scientific">Parendozoicomonas haliclonae</name>
    <dbReference type="NCBI Taxonomy" id="1960125"/>
    <lineage>
        <taxon>Bacteria</taxon>
        <taxon>Pseudomonadati</taxon>
        <taxon>Pseudomonadota</taxon>
        <taxon>Gammaproteobacteria</taxon>
        <taxon>Oceanospirillales</taxon>
        <taxon>Endozoicomonadaceae</taxon>
        <taxon>Parendozoicomonas</taxon>
    </lineage>
</organism>
<name>A0A1X7AL44_9GAMM</name>
<dbReference type="Proteomes" id="UP000196573">
    <property type="component" value="Unassembled WGS sequence"/>
</dbReference>
<sequence>MDSAQSLVAFDQTDVVASYIEVETCDSPVISQVPTDPSLSAADTFPSSSKPSPKPVSTRQCVTVDDQLNLSRLHHFVKPDEKAYLEAIANDHARWQPVFDQLVREGLESALYSDPDTCDLLYWAWRNERLTDRQFLECYHYLTLNLLMCTRYFGGAETYAESIEIQSSSHVQPGLWNLDQCSYTCELQGHFSAGFDPVKTKDEILDGRSYEHPDARKFSAATAIFIFCRDAPELMKRSGSQLRILSLSAAAAKAHGKTDPVLIMPCFGFGDFKALRDLRKQDEHPFALWHPKLRSMITPDGYWMGSCTHWHDFYHGRLLNRLPKNMRDYFLNLDEKVVSPRLGFMRRAARDVLSNDDYLFINGFNQMLRVIKRIDDPFEDTEEICDTYPWSLSFLELHQKQVNDRPFVDQDIHEPGKFAGMKIGLQEIFQAVSGQNIQKIFEANYLIYSLLEKGEHHLLQDLLKCDIQEYPDLRNCLLKGSYEGIFFSVFDAAKWYVDYWVLRKSRPEISHTIYGRLTRKSTSSNERRRFSPESRRKQFKTDAAHSEAGSSKRLLSEKKKRKHRKL</sequence>
<proteinExistence type="predicted"/>
<keyword evidence="3" id="KW-1185">Reference proteome</keyword>
<feature type="region of interest" description="Disordered" evidence="1">
    <location>
        <begin position="523"/>
        <end position="566"/>
    </location>
</feature>
<dbReference type="OrthoDB" id="130105at135619"/>
<reference evidence="2 3" key="1">
    <citation type="submission" date="2017-03" db="EMBL/GenBank/DDBJ databases">
        <authorList>
            <person name="Afonso C.L."/>
            <person name="Miller P.J."/>
            <person name="Scott M.A."/>
            <person name="Spackman E."/>
            <person name="Goraichik I."/>
            <person name="Dimitrov K.M."/>
            <person name="Suarez D.L."/>
            <person name="Swayne D.E."/>
        </authorList>
    </citation>
    <scope>NUCLEOTIDE SEQUENCE [LARGE SCALE GENOMIC DNA]</scope>
    <source>
        <strain evidence="2">SB41UT1</strain>
    </source>
</reference>
<dbReference type="EMBL" id="FWPT01000006">
    <property type="protein sequence ID" value="SMA48607.1"/>
    <property type="molecule type" value="Genomic_DNA"/>
</dbReference>
<accession>A0A1X7AL44</accession>
<gene>
    <name evidence="2" type="ORF">EHSB41UT_02808</name>
</gene>
<evidence type="ECO:0000313" key="2">
    <source>
        <dbReference type="EMBL" id="SMA48607.1"/>
    </source>
</evidence>
<feature type="region of interest" description="Disordered" evidence="1">
    <location>
        <begin position="36"/>
        <end position="58"/>
    </location>
</feature>
<evidence type="ECO:0000313" key="3">
    <source>
        <dbReference type="Proteomes" id="UP000196573"/>
    </source>
</evidence>
<dbReference type="AlphaFoldDB" id="A0A1X7AL44"/>
<feature type="compositionally biased region" description="Basic and acidic residues" evidence="1">
    <location>
        <begin position="525"/>
        <end position="545"/>
    </location>
</feature>
<protein>
    <submittedName>
        <fullName evidence="2">Uncharacterized protein</fullName>
    </submittedName>
</protein>
<evidence type="ECO:0000256" key="1">
    <source>
        <dbReference type="SAM" id="MobiDB-lite"/>
    </source>
</evidence>